<keyword evidence="7 14" id="KW-0694">RNA-binding</keyword>
<comment type="induction">
    <text evidence="14">Expressed in the late phase of the viral replicative cycle.</text>
</comment>
<keyword evidence="8 14" id="KW-0426">Late protein</keyword>
<keyword evidence="6 14" id="KW-1193">Eukaryotic host translation shutoff by virus</keyword>
<comment type="PTM">
    <text evidence="14">Methylated. Asymmetric dimethylation by host PRMT1 of the Arg/Gly-rich region may regulate shutoff protein binding to hexon and promote the capsid assembly in the nucleus.</text>
</comment>
<accession>A0A7H0S546</accession>
<dbReference type="GO" id="GO:0039606">
    <property type="term" value="P:symbiont-mediated suppression of host translation initiation"/>
    <property type="evidence" value="ECO:0007669"/>
    <property type="project" value="UniProtKB-KW"/>
</dbReference>
<comment type="PTM">
    <text evidence="14">Phosphorylated. Tyrosine phosphorylation enhances preferential binding to tripartite leader mRNAs and allows ribosome shunting.</text>
</comment>
<feature type="modified residue" description="Phosphotyrosine; by host" evidence="14">
    <location>
        <position position="289"/>
    </location>
</feature>
<organism evidence="16 19">
    <name type="scientific">Mastadenovirus porcusquartum</name>
    <dbReference type="NCBI Taxonomy" id="3241439"/>
    <lineage>
        <taxon>Viruses</taxon>
        <taxon>Varidnaviria</taxon>
        <taxon>Bamfordvirae</taxon>
        <taxon>Preplasmiviricota</taxon>
        <taxon>Polisuviricotina</taxon>
        <taxon>Pharingeaviricetes</taxon>
        <taxon>Rowavirales</taxon>
        <taxon>Adenoviridae</taxon>
        <taxon>Mastadenovirus</taxon>
    </lineage>
</organism>
<comment type="subunit">
    <text evidence="14">Monomer. Interacts with hexon protein; this interaction allows chaperoning and trimerization of hexon proteins. Interacts (via N-terminus) with host initiation factor EIF4G (via C-terminus). Interacts (via RRM domain) with viral mRNAs that contain the tripartite leader; this interaction allows ribosome shunting and expression of viral late mRNAs.</text>
</comment>
<feature type="compositionally biased region" description="Basic and acidic residues" evidence="15">
    <location>
        <begin position="636"/>
        <end position="669"/>
    </location>
</feature>
<keyword evidence="5 14" id="KW-1155">Translational shunt</keyword>
<evidence type="ECO:0000313" key="16">
    <source>
        <dbReference type="EMBL" id="QNQ79220.1"/>
    </source>
</evidence>
<dbReference type="GO" id="GO:0003723">
    <property type="term" value="F:RNA binding"/>
    <property type="evidence" value="ECO:0007669"/>
    <property type="project" value="UniProtKB-UniRule"/>
</dbReference>
<evidence type="ECO:0000256" key="14">
    <source>
        <dbReference type="HAMAP-Rule" id="MF_04060"/>
    </source>
</evidence>
<evidence type="ECO:0000256" key="11">
    <source>
        <dbReference type="ARBA" id="ARBA00023200"/>
    </source>
</evidence>
<comment type="miscellaneous">
    <text evidence="14">All late proteins expressed from the major late promoter are produced by alternative splicing and alternative polyadenylation of the same gene giving rise to non-overlapping ORFs. A leader sequence is present in the N-terminus of all these mRNAs and is recognized by the viral shutoff protein to provide expression although conventional translation via ribosome scanning from the cap has been shut off in the host cell.</text>
</comment>
<reference evidence="18 19" key="1">
    <citation type="submission" date="2019-09" db="EMBL/GenBank/DDBJ databases">
        <title>Genome sequence of porcine adenovirus 4 strain Kasza: fibre comparable to that of strain NADC-1, including a longer RGD-containing and a galectin domains.</title>
        <authorList>
            <person name="Papp T."/>
            <person name="Custers J."/>
            <person name="Harrach B."/>
        </authorList>
    </citation>
    <scope>NUCLEOTIDE SEQUENCE [LARGE SCALE GENOMIC DNA]</scope>
    <source>
        <strain evidence="16 19">Kasza_vL</strain>
        <strain evidence="17 18">Kasza_vS</strain>
    </source>
</reference>
<keyword evidence="1 14" id="KW-0813">Transport</keyword>
<keyword evidence="11 14" id="KW-1035">Host cytoplasm</keyword>
<gene>
    <name evidence="14" type="primary">L4</name>
</gene>
<comment type="similarity">
    <text evidence="14">Belongs to the adenoviridae shutoff protein family.</text>
</comment>
<keyword evidence="3 14" id="KW-0597">Phosphoprotein</keyword>
<comment type="function">
    <text evidence="14">Protein that inhibits host translation while promoting late viral translation by ribosome shunting. Blocks host cap-dependent translation by binding to eIF4G, displacing MKNK1 from cap initiation complexes and preventing EIF4E phosphorylation. Binds to the tripartite leader sequence of viral late mRNAs and recruits host eIF4G, PABPC1/poly-A binding protein and 40S ribosomes subunits on viral mRNAs, allowing ribosome shunting and efficient translation of late viral mRNAs even though conventional translation via ribosome scanning from the cap has been shut off in the host cell. During assembly, acts as a chaperone protein that helps hexon proteins assembly into trimers.</text>
</comment>
<sequence>MAEEGSQSLSPQEPQELEDYVCGNDVLLKHLQRQSLIIKECLRDGGGDSLLDITSLSHAYESLLFNPATPPRRESNGVCEKDPRLNFFPPFMLPELLATYHIFFHNQKIPLSCRANRTRANEKLQLKWGARLPVPPTVEDVPKIFEGLGDGEELAENALQESQGESALLELRGDNPRLAVMKRSIRVTHFAYPAVNLPPKVMNAMMDTLLTRRKTPVQDSTEAQDEEMEHVVSDEELAAWLKVPIDSSQLQERRKTMMAAILISVQLECMRRFFSRKEVMRKLGENLHYMFRHGYVKQACVISNVELCQLISYMGVLHENRLGQSILHHSLQGEAREDYTRDTVYLYLIYTWQTAMGAWQQCLEEANVKELEKILARARRSLWTGFDETTITQELASLIFPTALMQALQDGLPDLTSQSMMQNFRSFILERSGILPAMCNALPSDFVPLTFKECPPPLWCYTYALQLANFIMYHNDIAYDVSGEGLMSCYCRCNLCSPHRCLVTNSALLAETQLINTFEIQGPPGDDGQPSSSLKLTPAAWTSAYLRKFIPEDYHPHEIRFYEDQSNKPKVDPSACVITQQAVLSQLHEIKKARENHLLQKGRGVYLDPQTGEVLSGQHGPPQTDEQPGQRPRGQRVRDRAQPGRRRAPDSRADAKGKTCQKKEMGPHA</sequence>
<evidence type="ECO:0000256" key="9">
    <source>
        <dbReference type="ARBA" id="ARBA00022995"/>
    </source>
</evidence>
<keyword evidence="4 14" id="KW-0945">Host-virus interaction</keyword>
<keyword evidence="13 14" id="KW-1075">Inhibition of eukaryotic host translation factors by virus</keyword>
<dbReference type="GO" id="GO:0039704">
    <property type="term" value="P:viral translational shunt"/>
    <property type="evidence" value="ECO:0007669"/>
    <property type="project" value="UniProtKB-UniRule"/>
</dbReference>
<evidence type="ECO:0000313" key="17">
    <source>
        <dbReference type="EMBL" id="QNQ79255.1"/>
    </source>
</evidence>
<dbReference type="EMBL" id="MN411633">
    <property type="protein sequence ID" value="QNQ79255.1"/>
    <property type="molecule type" value="Genomic_DNA"/>
</dbReference>
<evidence type="ECO:0000256" key="3">
    <source>
        <dbReference type="ARBA" id="ARBA00022553"/>
    </source>
</evidence>
<evidence type="ECO:0000256" key="5">
    <source>
        <dbReference type="ARBA" id="ARBA00022586"/>
    </source>
</evidence>
<keyword evidence="2 14" id="KW-0488">Methylation</keyword>
<evidence type="ECO:0000256" key="15">
    <source>
        <dbReference type="SAM" id="MobiDB-lite"/>
    </source>
</evidence>
<evidence type="ECO:0000313" key="18">
    <source>
        <dbReference type="Proteomes" id="UP000516357"/>
    </source>
</evidence>
<dbReference type="GO" id="GO:0043657">
    <property type="term" value="C:host cell"/>
    <property type="evidence" value="ECO:0007669"/>
    <property type="project" value="GOC"/>
</dbReference>
<keyword evidence="12 14" id="KW-1262">Eukaryotic host gene expression shutoff by virus</keyword>
<keyword evidence="9 14" id="KW-1190">Host gene expression shutoff by virus</keyword>
<dbReference type="Pfam" id="PF02438">
    <property type="entry name" value="Adeno_100"/>
    <property type="match status" value="1"/>
</dbReference>
<evidence type="ECO:0000256" key="1">
    <source>
        <dbReference type="ARBA" id="ARBA00022448"/>
    </source>
</evidence>
<evidence type="ECO:0000256" key="7">
    <source>
        <dbReference type="ARBA" id="ARBA00022884"/>
    </source>
</evidence>
<evidence type="ECO:0000256" key="6">
    <source>
        <dbReference type="ARBA" id="ARBA00022809"/>
    </source>
</evidence>
<dbReference type="GO" id="GO:0030430">
    <property type="term" value="C:host cell cytoplasm"/>
    <property type="evidence" value="ECO:0007669"/>
    <property type="project" value="UniProtKB-SubCell"/>
</dbReference>
<protein>
    <recommendedName>
        <fullName evidence="14">Shutoff protein</fullName>
    </recommendedName>
    <alternativeName>
        <fullName evidence="14">100 kDa protein</fullName>
        <shortName evidence="14">p100K</shortName>
    </alternativeName>
    <alternativeName>
        <fullName evidence="14">100K-chaperone protein</fullName>
    </alternativeName>
    <alternativeName>
        <fullName evidence="14">L4-100K</fullName>
    </alternativeName>
    <alternativeName>
        <fullName evidence="14">Shutoff protein 100K</fullName>
    </alternativeName>
</protein>
<feature type="modified residue" description="Phosphotyrosine; by host" evidence="14">
    <location>
        <position position="606"/>
    </location>
</feature>
<evidence type="ECO:0000256" key="13">
    <source>
        <dbReference type="ARBA" id="ARBA00023325"/>
    </source>
</evidence>
<feature type="region of interest" description="Disordered" evidence="15">
    <location>
        <begin position="609"/>
        <end position="669"/>
    </location>
</feature>
<dbReference type="Proteomes" id="UP000516443">
    <property type="component" value="Segment"/>
</dbReference>
<comment type="subcellular location">
    <subcellularLocation>
        <location evidence="14">Host cytoplasm</location>
    </subcellularLocation>
</comment>
<dbReference type="InterPro" id="IPR003381">
    <property type="entry name" value="L4"/>
</dbReference>
<dbReference type="HAMAP" id="MF_04060">
    <property type="entry name" value="ADV_SHUT"/>
    <property type="match status" value="1"/>
</dbReference>
<comment type="PTM">
    <text evidence="14">Might be cleaved by the viral protease.</text>
</comment>
<name>A0A7H0S546_9ADEN</name>
<dbReference type="EMBL" id="MN411632">
    <property type="protein sequence ID" value="QNQ79220.1"/>
    <property type="molecule type" value="Genomic_DNA"/>
</dbReference>
<proteinExistence type="evidence at transcript level"/>
<dbReference type="GO" id="GO:0019060">
    <property type="term" value="P:intracellular transport of viral protein in host cell"/>
    <property type="evidence" value="ECO:0007669"/>
    <property type="project" value="UniProtKB-UniRule"/>
</dbReference>
<evidence type="ECO:0000256" key="8">
    <source>
        <dbReference type="ARBA" id="ARBA00022921"/>
    </source>
</evidence>
<comment type="caution">
    <text evidence="14">Lacks conserved residue(s) required for the propagation of feature annotation.</text>
</comment>
<evidence type="ECO:0000256" key="10">
    <source>
        <dbReference type="ARBA" id="ARBA00023186"/>
    </source>
</evidence>
<evidence type="ECO:0000256" key="12">
    <source>
        <dbReference type="ARBA" id="ARBA00023247"/>
    </source>
</evidence>
<dbReference type="Proteomes" id="UP000516357">
    <property type="component" value="Segment"/>
</dbReference>
<evidence type="ECO:0000256" key="4">
    <source>
        <dbReference type="ARBA" id="ARBA00022581"/>
    </source>
</evidence>
<dbReference type="GO" id="GO:0039657">
    <property type="term" value="P:symbiont-mediated suppression of host gene expression"/>
    <property type="evidence" value="ECO:0007669"/>
    <property type="project" value="UniProtKB-UniRule"/>
</dbReference>
<keyword evidence="10 14" id="KW-0143">Chaperone</keyword>
<evidence type="ECO:0000256" key="2">
    <source>
        <dbReference type="ARBA" id="ARBA00022481"/>
    </source>
</evidence>
<evidence type="ECO:0000313" key="19">
    <source>
        <dbReference type="Proteomes" id="UP000516443"/>
    </source>
</evidence>